<dbReference type="SMART" id="SM00028">
    <property type="entry name" value="TPR"/>
    <property type="match status" value="4"/>
</dbReference>
<reference evidence="3" key="1">
    <citation type="journal article" date="2021" name="bioRxiv">
        <title>Unraveling nitrogen, sulfur and carbon metabolic pathways and microbial community transcriptional responses to substrate deprivation and toxicity stresses in a bioreactor mimicking anoxic brackish coastal sediment conditions.</title>
        <authorList>
            <person name="Martins P.D."/>
            <person name="Echeveste M.J."/>
            <person name="Arshad A."/>
            <person name="Kurth J."/>
            <person name="Ouboter H."/>
            <person name="Jetten M.S.M."/>
            <person name="Welte C.U."/>
        </authorList>
    </citation>
    <scope>NUCLEOTIDE SEQUENCE</scope>
    <source>
        <strain evidence="3">MAG_39</strain>
    </source>
</reference>
<dbReference type="PANTHER" id="PTHR45586">
    <property type="entry name" value="TPR REPEAT-CONTAINING PROTEIN PA4667"/>
    <property type="match status" value="1"/>
</dbReference>
<keyword evidence="1" id="KW-0677">Repeat</keyword>
<dbReference type="PANTHER" id="PTHR45586:SF1">
    <property type="entry name" value="LIPOPOLYSACCHARIDE ASSEMBLY PROTEIN B"/>
    <property type="match status" value="1"/>
</dbReference>
<sequence length="559" mass="63063">MRGGNTGIEGKKKSSASLFSLFFLLSFFLVSAFSPVSPLCASEKKLQTADELFKAKKYSEAGELYREVFLSSRKGPVAERALFGMSKAEFSLKRYHETRLNINRLLAAYPQSAYADEAMLLLGYSALASRKYAEARNYFEKAGGDFRDKALIAKAELKLRLNDSAGAESLLKELPPRIRETEPRALFIKADLFSRKGMHREAISTINKISESVLKEEDLRVSKALIYYYASRFEDAEKLCKGILRESPSSLEVHNAKKTLAKVYEYRGKHDEALALNLDVFSREMDNDLAMTIAKLYDRKSDTGNALRYLTFVRDKKVRGQEMEKRLRKLLDLRDPKGVEYLSKYSLYLDLGSPFIADAARYLAANGRKREGTLLLKRAQKGENGDASLSLAEILINEGKYGEARKLILPILFDKRYFFRSSYLMAETYRRERDYPRAIQHLVNAAKLSKEHWVHSRLADLYGEAGDGGNAVKHYVLASDAGDSVSSLKAGDLYYRRGEEEKARFYYKRALEQGVENPLNLQWVQYQYGKLTGDRSYLKKAADGGGLVGEAAMILAGGG</sequence>
<dbReference type="InterPro" id="IPR051012">
    <property type="entry name" value="CellSynth/LPSAsmb/PSIAsmb"/>
</dbReference>
<dbReference type="Gene3D" id="1.25.40.10">
    <property type="entry name" value="Tetratricopeptide repeat domain"/>
    <property type="match status" value="3"/>
</dbReference>
<evidence type="ECO:0000256" key="1">
    <source>
        <dbReference type="ARBA" id="ARBA00022737"/>
    </source>
</evidence>
<reference evidence="3" key="2">
    <citation type="submission" date="2021-08" db="EMBL/GenBank/DDBJ databases">
        <authorList>
            <person name="Dalcin Martins P."/>
        </authorList>
    </citation>
    <scope>NUCLEOTIDE SEQUENCE</scope>
    <source>
        <strain evidence="3">MAG_39</strain>
    </source>
</reference>
<name>A0A953J832_9BACT</name>
<dbReference type="AlphaFoldDB" id="A0A953J832"/>
<keyword evidence="2" id="KW-0802">TPR repeat</keyword>
<dbReference type="InterPro" id="IPR011990">
    <property type="entry name" value="TPR-like_helical_dom_sf"/>
</dbReference>
<proteinExistence type="predicted"/>
<dbReference type="Proteomes" id="UP000705867">
    <property type="component" value="Unassembled WGS sequence"/>
</dbReference>
<evidence type="ECO:0000313" key="3">
    <source>
        <dbReference type="EMBL" id="MBZ0156327.1"/>
    </source>
</evidence>
<dbReference type="Pfam" id="PF13174">
    <property type="entry name" value="TPR_6"/>
    <property type="match status" value="1"/>
</dbReference>
<evidence type="ECO:0000313" key="4">
    <source>
        <dbReference type="Proteomes" id="UP000705867"/>
    </source>
</evidence>
<evidence type="ECO:0000256" key="2">
    <source>
        <dbReference type="ARBA" id="ARBA00022803"/>
    </source>
</evidence>
<organism evidence="3 4">
    <name type="scientific">Candidatus Nitrobium versatile</name>
    <dbReference type="NCBI Taxonomy" id="2884831"/>
    <lineage>
        <taxon>Bacteria</taxon>
        <taxon>Pseudomonadati</taxon>
        <taxon>Nitrospirota</taxon>
        <taxon>Nitrospiria</taxon>
        <taxon>Nitrospirales</taxon>
        <taxon>Nitrospiraceae</taxon>
        <taxon>Candidatus Nitrobium</taxon>
    </lineage>
</organism>
<dbReference type="EMBL" id="JAIOIV010000073">
    <property type="protein sequence ID" value="MBZ0156327.1"/>
    <property type="molecule type" value="Genomic_DNA"/>
</dbReference>
<dbReference type="InterPro" id="IPR019734">
    <property type="entry name" value="TPR_rpt"/>
</dbReference>
<protein>
    <submittedName>
        <fullName evidence="3">Tetratricopeptide repeat protein</fullName>
    </submittedName>
</protein>
<gene>
    <name evidence="3" type="ORF">K8I29_08990</name>
</gene>
<dbReference type="SUPFAM" id="SSF81901">
    <property type="entry name" value="HCP-like"/>
    <property type="match status" value="1"/>
</dbReference>
<dbReference type="SUPFAM" id="SSF48452">
    <property type="entry name" value="TPR-like"/>
    <property type="match status" value="1"/>
</dbReference>
<comment type="caution">
    <text evidence="3">The sequence shown here is derived from an EMBL/GenBank/DDBJ whole genome shotgun (WGS) entry which is preliminary data.</text>
</comment>
<accession>A0A953J832</accession>